<accession>A0A6M8BEB9</accession>
<sequence>MSEAIASAVSSASTVAATVADTAVSTAEAAVRTVVPDAHNWVERGTETVGRIATPIAENPLIKGATQVPGLKWLLASLGQVSLTEVRTDVAALQQQYPAETPRQLARRIISDTAMKAAGIGLATNIAPPIALGLLGIEIAAISALQAGMIYRIAAVYGFELEDPARRGEVMTLWGVSSSSSGVVKAGVSLVEAIPFAGPAVSIGSNASLLYGLGYAAVRFYENKLAKGDRPNS</sequence>
<evidence type="ECO:0000313" key="2">
    <source>
        <dbReference type="Proteomes" id="UP000505210"/>
    </source>
</evidence>
<proteinExistence type="predicted"/>
<keyword evidence="2" id="KW-1185">Reference proteome</keyword>
<organism evidence="1 2">
    <name type="scientific">Thermoleptolyngbya sichuanensis A183</name>
    <dbReference type="NCBI Taxonomy" id="2737172"/>
    <lineage>
        <taxon>Bacteria</taxon>
        <taxon>Bacillati</taxon>
        <taxon>Cyanobacteriota</taxon>
        <taxon>Cyanophyceae</taxon>
        <taxon>Oculatellales</taxon>
        <taxon>Oculatellaceae</taxon>
        <taxon>Thermoleptolyngbya</taxon>
        <taxon>Thermoleptolyngbya sichuanensis</taxon>
    </lineage>
</organism>
<dbReference type="Proteomes" id="UP000505210">
    <property type="component" value="Chromosome"/>
</dbReference>
<gene>
    <name evidence="1" type="ORF">HPC62_22850</name>
</gene>
<dbReference type="AlphaFoldDB" id="A0A6M8BEB9"/>
<protein>
    <recommendedName>
        <fullName evidence="3">EcsC family protein</fullName>
    </recommendedName>
</protein>
<evidence type="ECO:0000313" key="1">
    <source>
        <dbReference type="EMBL" id="QKD85148.1"/>
    </source>
</evidence>
<name>A0A6M8BEB9_9CYAN</name>
<evidence type="ECO:0008006" key="3">
    <source>
        <dbReference type="Google" id="ProtNLM"/>
    </source>
</evidence>
<dbReference type="KEGG" id="theu:HPC62_22850"/>
<dbReference type="EMBL" id="CP053661">
    <property type="protein sequence ID" value="QKD85148.1"/>
    <property type="molecule type" value="Genomic_DNA"/>
</dbReference>
<reference evidence="1 2" key="1">
    <citation type="submission" date="2020-05" db="EMBL/GenBank/DDBJ databases">
        <title>Complete genome sequence of of a novel Thermoleptolyngbya strain isolated from hot springs of Ganzi, Sichuan China.</title>
        <authorList>
            <person name="Tang J."/>
            <person name="Daroch M."/>
            <person name="Li L."/>
            <person name="Waleron K."/>
            <person name="Waleron M."/>
            <person name="Waleron M."/>
        </authorList>
    </citation>
    <scope>NUCLEOTIDE SEQUENCE [LARGE SCALE GENOMIC DNA]</scope>
    <source>
        <strain evidence="1 2">PKUAC-SCTA183</strain>
    </source>
</reference>